<proteinExistence type="predicted"/>
<feature type="signal peptide" evidence="1">
    <location>
        <begin position="1"/>
        <end position="22"/>
    </location>
</feature>
<evidence type="ECO:0000313" key="2">
    <source>
        <dbReference type="EMBL" id="RXZ58351.1"/>
    </source>
</evidence>
<evidence type="ECO:0008006" key="4">
    <source>
        <dbReference type="Google" id="ProtNLM"/>
    </source>
</evidence>
<protein>
    <recommendedName>
        <fullName evidence="4">Bacterial repeat domain-containing protein</fullName>
    </recommendedName>
</protein>
<dbReference type="EMBL" id="SDOZ01000003">
    <property type="protein sequence ID" value="RXZ58351.1"/>
    <property type="molecule type" value="Genomic_DNA"/>
</dbReference>
<dbReference type="RefSeq" id="WP_129226781.1">
    <property type="nucleotide sequence ID" value="NZ_SDOZ01000003.1"/>
</dbReference>
<reference evidence="2 3" key="1">
    <citation type="journal article" date="2019" name="Gut">
        <title>Antibiotics-induced monodominance of a novel gut bacterial order.</title>
        <authorList>
            <person name="Hildebrand F."/>
            <person name="Moitinho-Silva L."/>
            <person name="Blasche S."/>
            <person name="Jahn M.T."/>
            <person name="Gossmann T.I."/>
            <person name="Heuerta-Cepas J."/>
            <person name="Hercog R."/>
            <person name="Luetge M."/>
            <person name="Bahram M."/>
            <person name="Pryszlak A."/>
            <person name="Alves R.J."/>
            <person name="Waszak S.M."/>
            <person name="Zhu A."/>
            <person name="Ye L."/>
            <person name="Costea P.I."/>
            <person name="Aalvink S."/>
            <person name="Belzer C."/>
            <person name="Forslund S.K."/>
            <person name="Sunagawa S."/>
            <person name="Hentschel U."/>
            <person name="Merten C."/>
            <person name="Patil K.R."/>
            <person name="Benes V."/>
            <person name="Bork P."/>
        </authorList>
    </citation>
    <scope>NUCLEOTIDE SEQUENCE [LARGE SCALE GENOMIC DNA]</scope>
    <source>
        <strain evidence="2 3">HDS1380</strain>
    </source>
</reference>
<comment type="caution">
    <text evidence="2">The sequence shown here is derived from an EMBL/GenBank/DDBJ whole genome shotgun (WGS) entry which is preliminary data.</text>
</comment>
<evidence type="ECO:0000313" key="3">
    <source>
        <dbReference type="Proteomes" id="UP000291269"/>
    </source>
</evidence>
<name>A0A4Q2K8L2_9FIRM</name>
<accession>A0A4Q2K8L2</accession>
<dbReference type="AlphaFoldDB" id="A0A4Q2K8L2"/>
<keyword evidence="1" id="KW-0732">Signal</keyword>
<dbReference type="Gene3D" id="2.160.20.110">
    <property type="match status" value="1"/>
</dbReference>
<dbReference type="OrthoDB" id="2031765at2"/>
<dbReference type="InterPro" id="IPR011050">
    <property type="entry name" value="Pectin_lyase_fold/virulence"/>
</dbReference>
<keyword evidence="3" id="KW-1185">Reference proteome</keyword>
<dbReference type="SUPFAM" id="SSF51126">
    <property type="entry name" value="Pectin lyase-like"/>
    <property type="match status" value="1"/>
</dbReference>
<gene>
    <name evidence="2" type="ORF">ESZ91_09880</name>
</gene>
<sequence>MKKHFKLLASLMLALCLSFAMVACGETTTPPPDGGDEKPPTVVEVDKTYYDVTVVNGTIKDTTYNHDKVEKDASVTVVAGEPVGNEEFTHWEIGGESVGTNEEYTFDVTANVTVTAVYGTNFSVWDGEYPEDAPETYTEDEDARVVHIGSAEALAYWADMITNQQDGTDKTQYKYSTFDWGVYTREFNSNGGDVEAAVKAARKPDNKWTVSLDCNIDLAGFEWTPIFDFSYAQHQLTFDGNNHVIKNLYAPAYNSGEFVNISMKASGFYGHVAGSDITFKNITFDSAVAEVQGMDAGRQNLAIVLGYTVNNNHYQYFKNAQETVFDNVNIINSKIIGSGDCKKAGFLLGRVGCATETLNYDNKQHVTIKNCTISDNLLVASSILGGMIGHIYSSDADIMDRDLHVLDVYDNTLNNITVISSLNGSDSNESYKFGTLGTWDQLTWTGGMGVGASFVQHPVDFEHGDPSVNFIDLHVGTGKAESGVLQYAPVNTNTAMMKTTLEAVDDEGNPVVKDIFVASDMEFDPDSMGYPDWSGNDEQVIYIVGGCTLTGLDTEGSEVRYISGARNADGDLIVTDAEGNVIGAWVVTDYAGAFVAAE</sequence>
<dbReference type="Proteomes" id="UP000291269">
    <property type="component" value="Unassembled WGS sequence"/>
</dbReference>
<dbReference type="PROSITE" id="PS51257">
    <property type="entry name" value="PROKAR_LIPOPROTEIN"/>
    <property type="match status" value="1"/>
</dbReference>
<evidence type="ECO:0000256" key="1">
    <source>
        <dbReference type="SAM" id="SignalP"/>
    </source>
</evidence>
<feature type="chain" id="PRO_5039433961" description="Bacterial repeat domain-containing protein" evidence="1">
    <location>
        <begin position="23"/>
        <end position="598"/>
    </location>
</feature>
<organism evidence="2 3">
    <name type="scientific">Candidatus Borkfalkia ceftriaxoniphila</name>
    <dbReference type="NCBI Taxonomy" id="2508949"/>
    <lineage>
        <taxon>Bacteria</taxon>
        <taxon>Bacillati</taxon>
        <taxon>Bacillota</taxon>
        <taxon>Clostridia</taxon>
        <taxon>Christensenellales</taxon>
        <taxon>Christensenellaceae</taxon>
        <taxon>Candidatus Borkfalkia</taxon>
    </lineage>
</organism>